<dbReference type="RefSeq" id="WP_124142921.1">
    <property type="nucleotide sequence ID" value="NZ_CAWOKI010000168.1"/>
</dbReference>
<evidence type="ECO:0000256" key="1">
    <source>
        <dbReference type="SAM" id="Coils"/>
    </source>
</evidence>
<evidence type="ECO:0000313" key="3">
    <source>
        <dbReference type="EMBL" id="RQH33489.1"/>
    </source>
</evidence>
<evidence type="ECO:0000313" key="4">
    <source>
        <dbReference type="Proteomes" id="UP000269154"/>
    </source>
</evidence>
<dbReference type="Proteomes" id="UP000269154">
    <property type="component" value="Unassembled WGS sequence"/>
</dbReference>
<name>A0A3N6P2W0_9CYAN</name>
<proteinExistence type="predicted"/>
<organism evidence="3 4">
    <name type="scientific">Okeania hirsuta</name>
    <dbReference type="NCBI Taxonomy" id="1458930"/>
    <lineage>
        <taxon>Bacteria</taxon>
        <taxon>Bacillati</taxon>
        <taxon>Cyanobacteriota</taxon>
        <taxon>Cyanophyceae</taxon>
        <taxon>Oscillatoriophycideae</taxon>
        <taxon>Oscillatoriales</taxon>
        <taxon>Microcoleaceae</taxon>
        <taxon>Okeania</taxon>
    </lineage>
</organism>
<sequence length="131" mass="14912">MDTLEGHGKTSNSRSEKRTNQLDDNARISAKVETDSRSFEHQSRRTTREVDKSMGQTGISWIIGGILGLFREVIDEALSYMDDDGERLEKRLADHKNKKASFLEKSAALEKEISRLLEQVEKLPEESTTKE</sequence>
<keyword evidence="4" id="KW-1185">Reference proteome</keyword>
<feature type="region of interest" description="Disordered" evidence="2">
    <location>
        <begin position="1"/>
        <end position="52"/>
    </location>
</feature>
<evidence type="ECO:0000256" key="2">
    <source>
        <dbReference type="SAM" id="MobiDB-lite"/>
    </source>
</evidence>
<accession>A0A3N6P2W0</accession>
<comment type="caution">
    <text evidence="3">The sequence shown here is derived from an EMBL/GenBank/DDBJ whole genome shotgun (WGS) entry which is preliminary data.</text>
</comment>
<dbReference type="AlphaFoldDB" id="A0A3N6P2W0"/>
<dbReference type="EMBL" id="RCBY01000143">
    <property type="protein sequence ID" value="RQH33489.1"/>
    <property type="molecule type" value="Genomic_DNA"/>
</dbReference>
<keyword evidence="1" id="KW-0175">Coiled coil</keyword>
<reference evidence="3 4" key="1">
    <citation type="journal article" date="2018" name="ACS Chem. Biol.">
        <title>Ketoreductase domain dysfunction expands chemodiversity: malyngamide biosynthesis in the cyanobacterium Okeania hirsuta.</title>
        <authorList>
            <person name="Moss N.A."/>
            <person name="Leao T."/>
            <person name="Rankin M."/>
            <person name="McCullough T.M."/>
            <person name="Qu P."/>
            <person name="Korobeynikov A."/>
            <person name="Smith J.L."/>
            <person name="Gerwick L."/>
            <person name="Gerwick W.H."/>
        </authorList>
    </citation>
    <scope>NUCLEOTIDE SEQUENCE [LARGE SCALE GENOMIC DNA]</scope>
    <source>
        <strain evidence="3 4">PAB10Feb10-1</strain>
    </source>
</reference>
<gene>
    <name evidence="3" type="ORF">D5R40_21520</name>
</gene>
<protein>
    <submittedName>
        <fullName evidence="3">Uncharacterized protein</fullName>
    </submittedName>
</protein>
<feature type="coiled-coil region" evidence="1">
    <location>
        <begin position="85"/>
        <end position="126"/>
    </location>
</feature>